<evidence type="ECO:0000256" key="5">
    <source>
        <dbReference type="ARBA" id="ARBA00022801"/>
    </source>
</evidence>
<dbReference type="Proteomes" id="UP000267469">
    <property type="component" value="Unassembled WGS sequence"/>
</dbReference>
<evidence type="ECO:0000256" key="3">
    <source>
        <dbReference type="ARBA" id="ARBA00011165"/>
    </source>
</evidence>
<comment type="caution">
    <text evidence="9">The sequence shown here is derived from an EMBL/GenBank/DDBJ whole genome shotgun (WGS) entry which is preliminary data.</text>
</comment>
<dbReference type="RefSeq" id="WP_123214811.1">
    <property type="nucleotide sequence ID" value="NZ_RJTM01000026.1"/>
</dbReference>
<proteinExistence type="inferred from homology"/>
<name>A0A3N0EUJ2_SINP1</name>
<dbReference type="InterPro" id="IPR055235">
    <property type="entry name" value="ASD1_cat"/>
</dbReference>
<organism evidence="9 10">
    <name type="scientific">Sinomicrobium pectinilyticum</name>
    <dbReference type="NCBI Taxonomy" id="1084421"/>
    <lineage>
        <taxon>Bacteria</taxon>
        <taxon>Pseudomonadati</taxon>
        <taxon>Bacteroidota</taxon>
        <taxon>Flavobacteriia</taxon>
        <taxon>Flavobacteriales</taxon>
        <taxon>Flavobacteriaceae</taxon>
        <taxon>Sinomicrobium</taxon>
    </lineage>
</organism>
<dbReference type="GO" id="GO:0046373">
    <property type="term" value="P:L-arabinose metabolic process"/>
    <property type="evidence" value="ECO:0007669"/>
    <property type="project" value="InterPro"/>
</dbReference>
<reference evidence="9 10" key="1">
    <citation type="submission" date="2018-10" db="EMBL/GenBank/DDBJ databases">
        <title>Sinomicrobium pectinilyticum sp. nov., a pectinase-producing bacterium isolated from alkaline and saline soil, and emended description of the genus Sinomicrobium.</title>
        <authorList>
            <person name="Cheng B."/>
            <person name="Li C."/>
            <person name="Lai Q."/>
            <person name="Du M."/>
            <person name="Shao Z."/>
            <person name="Xu P."/>
            <person name="Yang C."/>
        </authorList>
    </citation>
    <scope>NUCLEOTIDE SEQUENCE [LARGE SCALE GENOMIC DNA]</scope>
    <source>
        <strain evidence="9 10">5DNS001</strain>
    </source>
</reference>
<dbReference type="InterPro" id="IPR010720">
    <property type="entry name" value="Alpha-L-AF_C"/>
</dbReference>
<evidence type="ECO:0000256" key="2">
    <source>
        <dbReference type="ARBA" id="ARBA00007186"/>
    </source>
</evidence>
<sequence length="792" mass="88476">MQNLKKYGTNYICVLSLLVLILFGCTGKQGTEALSPEKGAQASGSGWEMEYYSNQESYSDTASSRFNTRVLRLRSDTLTVSRWFKKVNIRPYATYKVSGLIKTKGVSGENRNSGAGFRLGKFDITNDTIFTGDTDWTYVEMEFRSGGEDSFMIECILGKNGKAQGEVSFDNIVLEEVSARVLKPEVTINTEKKKEPMSPYLYGQFIEHMGKGIYGGIWAEMLRDRKFYYPPGTKGSPWTTNADTTAIFTDSSKTYSRGNIPGINITGGKWKLTQDGLALEAGKKYAGRLVFRAGKNVEKVGVSLSSGKEEEEQILELTGHGFVKIPFEVMAKSDTEQGKLSIAFYGNDKVTLAAVSLMPDDHVRGFRPDVLELMKQLDAPVYRWPGGNFVSGYDWKDGIGDPDTRPTKYERAWKGLEYNDVGAHEFMELCSMLGAEANVAVNTGLGTAAMAVEEVTYFNGDTLTAMGKLRAENGHPEPYDVKLWAVGNEMFGDWQLGHMPVEAYVKKHNEVAGAMWNTDPDIELIAVGFPGKWNDMMYENCSDSMTYISEHFYRQDWHAGGLLTHVRQIPDAIREIAEEHRRCREEIPQLKGRDIKIALDEWNYWYGPHVFGLLGTRYFLRDALGIAAGFNEFSRQSDIYYMANYAQTVNVIGAIKTTKTDSWMEGTGLALKMYRKYFGTHPVSVSGAPEPLDVAATLSEDGKTLSISVINATGQEYPLKIKPETLKLPEKGKQIRLGGKGDMVYNTEDYKNNIYISEKEVRLSDHTVNVPAESACIYLFQVQEIKNLGASP</sequence>
<dbReference type="Pfam" id="PF22848">
    <property type="entry name" value="ASD1_dom"/>
    <property type="match status" value="1"/>
</dbReference>
<evidence type="ECO:0000256" key="6">
    <source>
        <dbReference type="ARBA" id="ARBA00023277"/>
    </source>
</evidence>
<dbReference type="InterPro" id="IPR017853">
    <property type="entry name" value="GH"/>
</dbReference>
<comment type="catalytic activity">
    <reaction evidence="1">
        <text>Hydrolysis of terminal non-reducing alpha-L-arabinofuranoside residues in alpha-L-arabinosides.</text>
        <dbReference type="EC" id="3.2.1.55"/>
    </reaction>
</comment>
<dbReference type="GO" id="GO:0046556">
    <property type="term" value="F:alpha-L-arabinofuranosidase activity"/>
    <property type="evidence" value="ECO:0007669"/>
    <property type="project" value="UniProtKB-EC"/>
</dbReference>
<keyword evidence="7" id="KW-0326">Glycosidase</keyword>
<dbReference type="Gene3D" id="2.60.120.260">
    <property type="entry name" value="Galactose-binding domain-like"/>
    <property type="match status" value="1"/>
</dbReference>
<dbReference type="Gene3D" id="3.20.20.80">
    <property type="entry name" value="Glycosidases"/>
    <property type="match status" value="2"/>
</dbReference>
<keyword evidence="6" id="KW-0119">Carbohydrate metabolism</keyword>
<dbReference type="PROSITE" id="PS51257">
    <property type="entry name" value="PROKAR_LIPOPROTEIN"/>
    <property type="match status" value="1"/>
</dbReference>
<feature type="domain" description="Alpha-L-arabinofuranosidase C-terminal" evidence="8">
    <location>
        <begin position="600"/>
        <end position="774"/>
    </location>
</feature>
<dbReference type="InterPro" id="IPR013780">
    <property type="entry name" value="Glyco_hydro_b"/>
</dbReference>
<dbReference type="EC" id="3.2.1.55" evidence="4"/>
<dbReference type="EMBL" id="RJTM01000026">
    <property type="protein sequence ID" value="RNL91434.1"/>
    <property type="molecule type" value="Genomic_DNA"/>
</dbReference>
<keyword evidence="5" id="KW-0378">Hydrolase</keyword>
<protein>
    <recommendedName>
        <fullName evidence="4">non-reducing end alpha-L-arabinofuranosidase</fullName>
        <ecNumber evidence="4">3.2.1.55</ecNumber>
    </recommendedName>
</protein>
<dbReference type="SUPFAM" id="SSF51445">
    <property type="entry name" value="(Trans)glycosidases"/>
    <property type="match status" value="1"/>
</dbReference>
<dbReference type="Gene3D" id="2.60.40.1180">
    <property type="entry name" value="Golgi alpha-mannosidase II"/>
    <property type="match status" value="1"/>
</dbReference>
<comment type="similarity">
    <text evidence="2">Belongs to the glycosyl hydrolase 51 family.</text>
</comment>
<dbReference type="GO" id="GO:0000272">
    <property type="term" value="P:polysaccharide catabolic process"/>
    <property type="evidence" value="ECO:0007669"/>
    <property type="project" value="TreeGrafter"/>
</dbReference>
<comment type="subunit">
    <text evidence="3">Homohexamer; trimer of dimers.</text>
</comment>
<dbReference type="OrthoDB" id="9758333at2"/>
<evidence type="ECO:0000259" key="8">
    <source>
        <dbReference type="SMART" id="SM00813"/>
    </source>
</evidence>
<evidence type="ECO:0000256" key="7">
    <source>
        <dbReference type="ARBA" id="ARBA00023295"/>
    </source>
</evidence>
<evidence type="ECO:0000313" key="9">
    <source>
        <dbReference type="EMBL" id="RNL91434.1"/>
    </source>
</evidence>
<dbReference type="AlphaFoldDB" id="A0A3N0EUJ2"/>
<keyword evidence="10" id="KW-1185">Reference proteome</keyword>
<gene>
    <name evidence="9" type="ORF">ED312_04490</name>
</gene>
<dbReference type="PANTHER" id="PTHR43576">
    <property type="entry name" value="ALPHA-L-ARABINOFURANOSIDASE C-RELATED"/>
    <property type="match status" value="1"/>
</dbReference>
<dbReference type="SMART" id="SM00813">
    <property type="entry name" value="Alpha-L-AF_C"/>
    <property type="match status" value="1"/>
</dbReference>
<accession>A0A3N0EUJ2</accession>
<evidence type="ECO:0000256" key="1">
    <source>
        <dbReference type="ARBA" id="ARBA00001462"/>
    </source>
</evidence>
<dbReference type="PANTHER" id="PTHR43576:SF3">
    <property type="entry name" value="ALPHA-L-ARABINOFURANOSIDASE C"/>
    <property type="match status" value="1"/>
</dbReference>
<evidence type="ECO:0000256" key="4">
    <source>
        <dbReference type="ARBA" id="ARBA00012670"/>
    </source>
</evidence>
<dbReference type="Pfam" id="PF06964">
    <property type="entry name" value="Alpha-L-AF_C"/>
    <property type="match status" value="1"/>
</dbReference>
<evidence type="ECO:0000313" key="10">
    <source>
        <dbReference type="Proteomes" id="UP000267469"/>
    </source>
</evidence>